<accession>A0A412IQM2</accession>
<evidence type="ECO:0000256" key="5">
    <source>
        <dbReference type="SAM" id="Phobius"/>
    </source>
</evidence>
<feature type="domain" description="SpaA-like prealbumin fold" evidence="6">
    <location>
        <begin position="1222"/>
        <end position="1294"/>
    </location>
</feature>
<dbReference type="EMBL" id="QRVK01000025">
    <property type="protein sequence ID" value="RGS40699.1"/>
    <property type="molecule type" value="Genomic_DNA"/>
</dbReference>
<evidence type="ECO:0000313" key="9">
    <source>
        <dbReference type="Proteomes" id="UP000283295"/>
    </source>
</evidence>
<dbReference type="PANTHER" id="PTHR36108">
    <property type="entry name" value="COLOSSIN-B-RELATED"/>
    <property type="match status" value="1"/>
</dbReference>
<reference evidence="8 9" key="1">
    <citation type="submission" date="2018-08" db="EMBL/GenBank/DDBJ databases">
        <title>A genome reference for cultivated species of the human gut microbiota.</title>
        <authorList>
            <person name="Zou Y."/>
            <person name="Xue W."/>
            <person name="Luo G."/>
        </authorList>
    </citation>
    <scope>NUCLEOTIDE SEQUENCE [LARGE SCALE GENOMIC DNA]</scope>
    <source>
        <strain evidence="8 9">AF22-21</strain>
    </source>
</reference>
<feature type="domain" description="SpaA-like prealbumin fold" evidence="6">
    <location>
        <begin position="1127"/>
        <end position="1205"/>
    </location>
</feature>
<name>A0A412IQM2_9FIRM</name>
<dbReference type="InterPro" id="IPR041100">
    <property type="entry name" value="TQ"/>
</dbReference>
<sequence length="1383" mass="152462">MRKLNICKTLVALILAVSVVLLVFYDRDEIHSSAVESVVQDSNVHTEVYFADEGTDGVATGTDAGAEIASAGSENSITSGGLVYYAGAAYTRFYTVRRTGTDHRAYCGDHNKNAVRSTNNVSFSENDDIMLRLAFACGPDGEYEWGGFRNKSENDVQLIMALTLNYLRHGQYFPVISEYLDYINSMDKKSVFLKSNETRLSLVVEGDEGGEVQSVSLGNYRRYTIPGTKTVRNRTKLFRLKGESGNYIEIGVPGHSWIHVKRPGDKTYSIYKTGNVIIHVGDRVFFTSAVSYTGKEGMTYAEGKSGLTVYTADSNDTNLDQQLLFAEHSDKCAVSLDLDWSDDGGSGYMWITKNKKYNEKENCLQNMNSYSADIYGTENYSYKGIVYDVRDKNGSDVFRFVLSYNGMCYADKATGRQVVFGSKTEKEEYSNALDISCAKLPFGAYKVSENEYLWDYDNKTGKLKSTGKKVVNSGYKYNPKVYKVELTEKTSVRSMATAYHIAAEDDVVTGRFGLKKTDADTQEPVKNAVYYVVRKASGSMTSDQVVAKLKTDGCGIGIVYASKYGSTNTPELTGLPIGTYEIYEKKAPAGYEKNEEKAVLKIKASGSTLSAGEKISSDSEGNAIVWNTSDKKKGGKIDFSIYKQDVSTGIDAQGEAELKGAEFTVNYYDGMYGSLSELPDRPDKTWILETDRNGICMLQKKYLSASKKSDETVIDENGNIELAAGTITIKETKPPVGYILEKSVIRNGDTGERITDAGEGICLTNITNKGQSVSLEIGNELIVGNRVIRGDFQFSKKAADTGRTMAGVKFLLENNDRSESIVIYTDENGFYSSSASYIRHTFDTNSGKSGCGIWFGDENTDDDRGALPYGTYHLSELRCDANSGKYRSAETITFTIDSDSKVIDIGDIINERFAEMDSVAKFRDTGGKNIPESAAETVLVDTVIMSGLEIGHVYTISGQVLDKGSEQVLEQAGAVNRVEFTAKEINQSVDVPFVIDVTGLGGRDLVCYEVLTDATYEGEVIASHQDIKSEGQTVHVGEKRLEISKTAVTGSDELSGAELVLADSTGKVVDRWITGKTAHIVENIKPGEYTLSERSAPAGYLKSREITFTVDDDYETQKVRMIDEIAKIRIKKVDDVGNKPLGGVRFTLYSAESGEKVDSKMTDKKGYLEFEYVSPGEYYLVEDNIPEGYMAVDAYSEGHIKVTVKSGQYENEPVRIVKNHYGSVYIYKKSADDGAALCGAEFGLYEKLSDKLVMKAVSGDDGYAEFKQIPAGKYYIKELKAPEGYEHRGEATEIDTGEKIYNKENPVIFVNEKENTTTETTDTTETTKTTEDKTTEMTRENKSPETGDGAPLVLTVVFIVMAVLLSAGLLIYRKKFPENEDLQ</sequence>
<keyword evidence="3" id="KW-0732">Signal</keyword>
<feature type="domain" description="T-Q ester bond containing" evidence="7">
    <location>
        <begin position="916"/>
        <end position="1036"/>
    </location>
</feature>
<evidence type="ECO:0000256" key="3">
    <source>
        <dbReference type="ARBA" id="ARBA00022729"/>
    </source>
</evidence>
<feature type="compositionally biased region" description="Low complexity" evidence="4">
    <location>
        <begin position="1317"/>
        <end position="1327"/>
    </location>
</feature>
<evidence type="ECO:0000256" key="2">
    <source>
        <dbReference type="ARBA" id="ARBA00022525"/>
    </source>
</evidence>
<feature type="domain" description="SpaA-like prealbumin fold" evidence="6">
    <location>
        <begin position="511"/>
        <end position="608"/>
    </location>
</feature>
<dbReference type="Pfam" id="PF17802">
    <property type="entry name" value="SpaA"/>
    <property type="match status" value="4"/>
</dbReference>
<dbReference type="Proteomes" id="UP000283295">
    <property type="component" value="Unassembled WGS sequence"/>
</dbReference>
<feature type="region of interest" description="Disordered" evidence="4">
    <location>
        <begin position="1315"/>
        <end position="1347"/>
    </location>
</feature>
<dbReference type="SUPFAM" id="SSF49478">
    <property type="entry name" value="Cna protein B-type domain"/>
    <property type="match status" value="2"/>
</dbReference>
<keyword evidence="5" id="KW-1133">Transmembrane helix</keyword>
<dbReference type="InterPro" id="IPR041033">
    <property type="entry name" value="SpaA_PFL_dom_1"/>
</dbReference>
<evidence type="ECO:0000256" key="4">
    <source>
        <dbReference type="SAM" id="MobiDB-lite"/>
    </source>
</evidence>
<gene>
    <name evidence="8" type="ORF">DWX94_09735</name>
</gene>
<dbReference type="OrthoDB" id="2295014at2"/>
<dbReference type="Pfam" id="PF18202">
    <property type="entry name" value="TQ"/>
    <property type="match status" value="1"/>
</dbReference>
<evidence type="ECO:0000256" key="1">
    <source>
        <dbReference type="ARBA" id="ARBA00007257"/>
    </source>
</evidence>
<feature type="transmembrane region" description="Helical" evidence="5">
    <location>
        <begin position="1352"/>
        <end position="1372"/>
    </location>
</feature>
<feature type="transmembrane region" description="Helical" evidence="5">
    <location>
        <begin position="7"/>
        <end position="25"/>
    </location>
</feature>
<keyword evidence="5" id="KW-0472">Membrane</keyword>
<comment type="similarity">
    <text evidence="1">Belongs to the serine-aspartate repeat-containing protein (SDr) family.</text>
</comment>
<dbReference type="Gene3D" id="2.60.40.10">
    <property type="entry name" value="Immunoglobulins"/>
    <property type="match status" value="6"/>
</dbReference>
<feature type="compositionally biased region" description="Basic and acidic residues" evidence="4">
    <location>
        <begin position="1328"/>
        <end position="1345"/>
    </location>
</feature>
<protein>
    <submittedName>
        <fullName evidence="8">Uncharacterized protein</fullName>
    </submittedName>
</protein>
<feature type="domain" description="SpaA-like prealbumin fold" evidence="6">
    <location>
        <begin position="1040"/>
        <end position="1123"/>
    </location>
</feature>
<comment type="caution">
    <text evidence="8">The sequence shown here is derived from an EMBL/GenBank/DDBJ whole genome shotgun (WGS) entry which is preliminary data.</text>
</comment>
<keyword evidence="2" id="KW-0964">Secreted</keyword>
<dbReference type="PANTHER" id="PTHR36108:SF13">
    <property type="entry name" value="COLOSSIN-B-RELATED"/>
    <property type="match status" value="1"/>
</dbReference>
<organism evidence="8 9">
    <name type="scientific">Coprococcus eutactus</name>
    <dbReference type="NCBI Taxonomy" id="33043"/>
    <lineage>
        <taxon>Bacteria</taxon>
        <taxon>Bacillati</taxon>
        <taxon>Bacillota</taxon>
        <taxon>Clostridia</taxon>
        <taxon>Lachnospirales</taxon>
        <taxon>Lachnospiraceae</taxon>
        <taxon>Coprococcus</taxon>
    </lineage>
</organism>
<keyword evidence="5" id="KW-0812">Transmembrane</keyword>
<dbReference type="Gene3D" id="2.60.40.3930">
    <property type="match status" value="1"/>
</dbReference>
<evidence type="ECO:0000313" key="8">
    <source>
        <dbReference type="EMBL" id="RGS40699.1"/>
    </source>
</evidence>
<evidence type="ECO:0000259" key="7">
    <source>
        <dbReference type="Pfam" id="PF18202"/>
    </source>
</evidence>
<proteinExistence type="inferred from homology"/>
<dbReference type="InterPro" id="IPR013783">
    <property type="entry name" value="Ig-like_fold"/>
</dbReference>
<dbReference type="NCBIfam" id="NF033903">
    <property type="entry name" value="VaFE_rpt"/>
    <property type="match status" value="1"/>
</dbReference>
<evidence type="ECO:0000259" key="6">
    <source>
        <dbReference type="Pfam" id="PF17802"/>
    </source>
</evidence>